<dbReference type="InterPro" id="IPR023779">
    <property type="entry name" value="Chromodomain_CS"/>
</dbReference>
<feature type="compositionally biased region" description="Low complexity" evidence="5">
    <location>
        <begin position="16"/>
        <end position="26"/>
    </location>
</feature>
<dbReference type="SMART" id="SM00356">
    <property type="entry name" value="ZnF_C3H1"/>
    <property type="match status" value="3"/>
</dbReference>
<dbReference type="GO" id="GO:0006338">
    <property type="term" value="P:chromatin remodeling"/>
    <property type="evidence" value="ECO:0007669"/>
    <property type="project" value="UniProtKB-ARBA"/>
</dbReference>
<evidence type="ECO:0000259" key="6">
    <source>
        <dbReference type="PROSITE" id="PS50013"/>
    </source>
</evidence>
<organism evidence="8 9">
    <name type="scientific">Oleoguttula mirabilis</name>
    <dbReference type="NCBI Taxonomy" id="1507867"/>
    <lineage>
        <taxon>Eukaryota</taxon>
        <taxon>Fungi</taxon>
        <taxon>Dikarya</taxon>
        <taxon>Ascomycota</taxon>
        <taxon>Pezizomycotina</taxon>
        <taxon>Dothideomycetes</taxon>
        <taxon>Dothideomycetidae</taxon>
        <taxon>Mycosphaerellales</taxon>
        <taxon>Teratosphaeriaceae</taxon>
        <taxon>Oleoguttula</taxon>
    </lineage>
</organism>
<evidence type="ECO:0000256" key="1">
    <source>
        <dbReference type="ARBA" id="ARBA00004123"/>
    </source>
</evidence>
<sequence>MATNSRPIFAEDSDADSVATDSTQASEDQDTYNVEKILAEDNDYEGNGTTAYLLKWERYPLYEASWEPPENIVDEVLLQQWEQQKRLVRAGKADPYDIGEWDRALESFFNEGVERRRRRKEKRRKRGIPVSPDADNDYEEMDVAEPPKRRRVEKGDEYDSGDEDVIAVRKSTRPRPVQSAPVQRKGVAQRLNGSRRAVESSSDEGEVRDEEDEENDSEFNSLFDAGSQPIYPELAISKKPDLNTTNAAGSRVAAAARAPTSTPKTVKPASTVKAVAHPAARKSAPVPSTTAKPAYAGKTARKTNPNIFANWADQSKKRKQRARVSGETPKDSADPKFGRLSIQNRFQKFSRNEPAPDLNALTIVDPKTGKSAPVPKLAALPPLVVPATATRAPQETHSAYGRRTPPRKRRRSFTPPSPEPRNAQGQVAQLHTHPALGQPIVPSNWRSETCWDYMNGDCRNTAETCRFAHWSVERPQAPPPPPPPVGFADKKLTTCFYWQTGHCNKPVDVCEYAHRDTGIYSKTAHERGIIGAQDRGNLGAQQRGLLGAQERGVPGAHERRQAIAHDSRKTTTCYFWRLDRCNKSADECAYAHYDTGVYAPDPAASRRSLAATGIHGATTMTQSSAWTINPNMEPVSGFPFPLEDNTGVQDTTMTVPSPTAEAGERTVRFQLPQDDRAAPLPAISADSGSLPVRISVESEECGQAAVVDATLEMIGLKKFEGIFHSTSKGVYLFPDRMVTAKDLQTFNPDILAVDLQWPAGSVVPEAASVAMADKLAECCKLHASGFVSIQDRYTLLVYPSNSEEWRFLEITNAPVVPNTSLRFRLCPPIADFDRSQSMVAVSEPYSLQQSASVIVGKALLGLDPSKVLQRPADQKMFIAWPAHRHQELSVLVKYFQDLECKVYHSGTPGAWAYFRVKHGKGSVVIFHPETPLWEIPGLHSFLVRNDAKFFSIGVRNNSVTDEDQQATISCERAFPHGKVVFITDDVFVYHPEKAKDIIESFVKNNGQKPAGGEFDRIAARPGLKDWLRKLAQDQATERGRPDARWLELYESVCKLCPAEAEDPYDLPNPLPSSNLISIPAEELPSFYGLWEQDEEKATDMMVEWFAGWSVLNADKFRRFFVCYEPKGGEIVQDENGRFRVSANPREWSKKYQHIGVQRPGELLQKPKPKK</sequence>
<dbReference type="PROSITE" id="PS50103">
    <property type="entry name" value="ZF_C3H1"/>
    <property type="match status" value="3"/>
</dbReference>
<feature type="compositionally biased region" description="Basic residues" evidence="5">
    <location>
        <begin position="115"/>
        <end position="127"/>
    </location>
</feature>
<dbReference type="CDD" id="cd18966">
    <property type="entry name" value="chromodomain"/>
    <property type="match status" value="1"/>
</dbReference>
<dbReference type="InterPro" id="IPR016197">
    <property type="entry name" value="Chromo-like_dom_sf"/>
</dbReference>
<feature type="compositionally biased region" description="Low complexity" evidence="5">
    <location>
        <begin position="244"/>
        <end position="265"/>
    </location>
</feature>
<dbReference type="SUPFAM" id="SSF54160">
    <property type="entry name" value="Chromo domain-like"/>
    <property type="match status" value="1"/>
</dbReference>
<accession>A0AAV9JYW3</accession>
<proteinExistence type="predicted"/>
<feature type="compositionally biased region" description="Basic and acidic residues" evidence="5">
    <location>
        <begin position="328"/>
        <end position="337"/>
    </location>
</feature>
<protein>
    <recommendedName>
        <fullName evidence="10">Chromo domain-containing protein</fullName>
    </recommendedName>
</protein>
<feature type="compositionally biased region" description="Acidic residues" evidence="5">
    <location>
        <begin position="134"/>
        <end position="143"/>
    </location>
</feature>
<evidence type="ECO:0000256" key="5">
    <source>
        <dbReference type="SAM" id="MobiDB-lite"/>
    </source>
</evidence>
<feature type="region of interest" description="Disordered" evidence="5">
    <location>
        <begin position="113"/>
        <end position="341"/>
    </location>
</feature>
<feature type="compositionally biased region" description="Acidic residues" evidence="5">
    <location>
        <begin position="156"/>
        <end position="165"/>
    </location>
</feature>
<dbReference type="InterPro" id="IPR000571">
    <property type="entry name" value="Znf_CCCH"/>
</dbReference>
<reference evidence="8 9" key="1">
    <citation type="submission" date="2021-11" db="EMBL/GenBank/DDBJ databases">
        <title>Black yeast isolated from Biological Soil Crust.</title>
        <authorList>
            <person name="Kurbessoian T."/>
        </authorList>
    </citation>
    <scope>NUCLEOTIDE SEQUENCE [LARGE SCALE GENOMIC DNA]</scope>
    <source>
        <strain evidence="8 9">CCFEE 5522</strain>
    </source>
</reference>
<feature type="zinc finger region" description="C3H1-type" evidence="4">
    <location>
        <begin position="489"/>
        <end position="517"/>
    </location>
</feature>
<dbReference type="AlphaFoldDB" id="A0AAV9JYW3"/>
<evidence type="ECO:0000313" key="8">
    <source>
        <dbReference type="EMBL" id="KAK4550560.1"/>
    </source>
</evidence>
<evidence type="ECO:0008006" key="10">
    <source>
        <dbReference type="Google" id="ProtNLM"/>
    </source>
</evidence>
<evidence type="ECO:0000256" key="2">
    <source>
        <dbReference type="ARBA" id="ARBA00011353"/>
    </source>
</evidence>
<evidence type="ECO:0000259" key="7">
    <source>
        <dbReference type="PROSITE" id="PS50103"/>
    </source>
</evidence>
<feature type="domain" description="Chromo" evidence="6">
    <location>
        <begin position="32"/>
        <end position="93"/>
    </location>
</feature>
<keyword evidence="4" id="KW-0862">Zinc</keyword>
<dbReference type="InterPro" id="IPR023780">
    <property type="entry name" value="Chromo_domain"/>
</dbReference>
<feature type="region of interest" description="Disordered" evidence="5">
    <location>
        <begin position="390"/>
        <end position="428"/>
    </location>
</feature>
<gene>
    <name evidence="8" type="ORF">LTR36_000139</name>
</gene>
<keyword evidence="9" id="KW-1185">Reference proteome</keyword>
<comment type="caution">
    <text evidence="8">The sequence shown here is derived from an EMBL/GenBank/DDBJ whole genome shotgun (WGS) entry which is preliminary data.</text>
</comment>
<dbReference type="PROSITE" id="PS50013">
    <property type="entry name" value="CHROMO_2"/>
    <property type="match status" value="1"/>
</dbReference>
<feature type="compositionally biased region" description="Acidic residues" evidence="5">
    <location>
        <begin position="201"/>
        <end position="217"/>
    </location>
</feature>
<name>A0AAV9JYW3_9PEZI</name>
<feature type="domain" description="C3H1-type" evidence="7">
    <location>
        <begin position="567"/>
        <end position="595"/>
    </location>
</feature>
<feature type="domain" description="C3H1-type" evidence="7">
    <location>
        <begin position="489"/>
        <end position="517"/>
    </location>
</feature>
<dbReference type="SMART" id="SM00298">
    <property type="entry name" value="CHROMO"/>
    <property type="match status" value="1"/>
</dbReference>
<keyword evidence="3" id="KW-0539">Nucleus</keyword>
<feature type="domain" description="C3H1-type" evidence="7">
    <location>
        <begin position="444"/>
        <end position="472"/>
    </location>
</feature>
<dbReference type="EMBL" id="JAVFHQ010000001">
    <property type="protein sequence ID" value="KAK4550560.1"/>
    <property type="molecule type" value="Genomic_DNA"/>
</dbReference>
<comment type="subunit">
    <text evidence="2">Component of the NuA4 histone acetyltransferase complex.</text>
</comment>
<dbReference type="Gene3D" id="3.30.1370.210">
    <property type="match status" value="1"/>
</dbReference>
<keyword evidence="4" id="KW-0863">Zinc-finger</keyword>
<feature type="zinc finger region" description="C3H1-type" evidence="4">
    <location>
        <begin position="567"/>
        <end position="595"/>
    </location>
</feature>
<feature type="zinc finger region" description="C3H1-type" evidence="4">
    <location>
        <begin position="444"/>
        <end position="472"/>
    </location>
</feature>
<keyword evidence="4" id="KW-0479">Metal-binding</keyword>
<feature type="region of interest" description="Disordered" evidence="5">
    <location>
        <begin position="1"/>
        <end position="28"/>
    </location>
</feature>
<dbReference type="GO" id="GO:0008270">
    <property type="term" value="F:zinc ion binding"/>
    <property type="evidence" value="ECO:0007669"/>
    <property type="project" value="UniProtKB-KW"/>
</dbReference>
<dbReference type="PROSITE" id="PS00598">
    <property type="entry name" value="CHROMO_1"/>
    <property type="match status" value="1"/>
</dbReference>
<dbReference type="Pfam" id="PF00385">
    <property type="entry name" value="Chromo"/>
    <property type="match status" value="1"/>
</dbReference>
<dbReference type="InterPro" id="IPR000953">
    <property type="entry name" value="Chromo/chromo_shadow_dom"/>
</dbReference>
<dbReference type="GO" id="GO:0005634">
    <property type="term" value="C:nucleus"/>
    <property type="evidence" value="ECO:0007669"/>
    <property type="project" value="UniProtKB-SubCell"/>
</dbReference>
<dbReference type="Gene3D" id="2.40.50.40">
    <property type="match status" value="1"/>
</dbReference>
<evidence type="ECO:0000313" key="9">
    <source>
        <dbReference type="Proteomes" id="UP001324427"/>
    </source>
</evidence>
<evidence type="ECO:0000256" key="3">
    <source>
        <dbReference type="ARBA" id="ARBA00023242"/>
    </source>
</evidence>
<evidence type="ECO:0000256" key="4">
    <source>
        <dbReference type="PROSITE-ProRule" id="PRU00723"/>
    </source>
</evidence>
<dbReference type="Proteomes" id="UP001324427">
    <property type="component" value="Unassembled WGS sequence"/>
</dbReference>
<comment type="subcellular location">
    <subcellularLocation>
        <location evidence="1">Nucleus</location>
    </subcellularLocation>
</comment>